<dbReference type="EMBL" id="FXBL01000004">
    <property type="protein sequence ID" value="SMH57237.1"/>
    <property type="molecule type" value="Genomic_DNA"/>
</dbReference>
<accession>A0A1X7PY30</accession>
<dbReference type="Proteomes" id="UP000193083">
    <property type="component" value="Unassembled WGS sequence"/>
</dbReference>
<gene>
    <name evidence="2" type="ORF">SAMN02982922_5712</name>
</gene>
<organism evidence="2 3">
    <name type="scientific">Mesorhizobium australicum</name>
    <dbReference type="NCBI Taxonomy" id="536018"/>
    <lineage>
        <taxon>Bacteria</taxon>
        <taxon>Pseudomonadati</taxon>
        <taxon>Pseudomonadota</taxon>
        <taxon>Alphaproteobacteria</taxon>
        <taxon>Hyphomicrobiales</taxon>
        <taxon>Phyllobacteriaceae</taxon>
        <taxon>Mesorhizobium</taxon>
    </lineage>
</organism>
<sequence>MTTSRLIFSTVLILAVVGVSACGRRAPLDRPIDVQYEQEKEAARKAGRPAPQKPSTDVPERPFILDGLID</sequence>
<evidence type="ECO:0000313" key="3">
    <source>
        <dbReference type="Proteomes" id="UP000193083"/>
    </source>
</evidence>
<name>A0A1X7PY30_9HYPH</name>
<evidence type="ECO:0000313" key="2">
    <source>
        <dbReference type="EMBL" id="SMH57237.1"/>
    </source>
</evidence>
<dbReference type="PROSITE" id="PS51257">
    <property type="entry name" value="PROKAR_LIPOPROTEIN"/>
    <property type="match status" value="1"/>
</dbReference>
<feature type="region of interest" description="Disordered" evidence="1">
    <location>
        <begin position="39"/>
        <end position="61"/>
    </location>
</feature>
<protein>
    <recommendedName>
        <fullName evidence="4">Lipoprotein</fullName>
    </recommendedName>
</protein>
<dbReference type="AlphaFoldDB" id="A0A1X7PY30"/>
<dbReference type="RefSeq" id="WP_085467271.1">
    <property type="nucleotide sequence ID" value="NZ_FXBL01000004.1"/>
</dbReference>
<evidence type="ECO:0000256" key="1">
    <source>
        <dbReference type="SAM" id="MobiDB-lite"/>
    </source>
</evidence>
<dbReference type="OrthoDB" id="7363830at2"/>
<keyword evidence="3" id="KW-1185">Reference proteome</keyword>
<evidence type="ECO:0008006" key="4">
    <source>
        <dbReference type="Google" id="ProtNLM"/>
    </source>
</evidence>
<reference evidence="2 3" key="1">
    <citation type="submission" date="2017-04" db="EMBL/GenBank/DDBJ databases">
        <authorList>
            <person name="Afonso C.L."/>
            <person name="Miller P.J."/>
            <person name="Scott M.A."/>
            <person name="Spackman E."/>
            <person name="Goraichik I."/>
            <person name="Dimitrov K.M."/>
            <person name="Suarez D.L."/>
            <person name="Swayne D.E."/>
        </authorList>
    </citation>
    <scope>NUCLEOTIDE SEQUENCE [LARGE SCALE GENOMIC DNA]</scope>
    <source>
        <strain evidence="2 3">B5P</strain>
    </source>
</reference>
<proteinExistence type="predicted"/>